<evidence type="ECO:0008006" key="7">
    <source>
        <dbReference type="Google" id="ProtNLM"/>
    </source>
</evidence>
<reference evidence="4 5" key="2">
    <citation type="submission" date="2019-07" db="EMBL/GenBank/DDBJ databases">
        <title>Algibacter marinivivus sp. nov., isolated from the surface of a marine red alga.</title>
        <authorList>
            <person name="Zhong X."/>
            <person name="Xu W."/>
            <person name="Zhang Y."/>
            <person name="Zhang Q."/>
            <person name="Du Z."/>
        </authorList>
    </citation>
    <scope>NUCLEOTIDE SEQUENCE [LARGE SCALE GENOMIC DNA]</scope>
    <source>
        <strain evidence="4 5">RU-4-M-4</strain>
    </source>
</reference>
<gene>
    <name evidence="3" type="ORF">F2B50_03455</name>
    <name evidence="4" type="ORF">FPF71_03455</name>
</gene>
<reference evidence="3 6" key="1">
    <citation type="journal article" date="2015" name="Int. J. Syst. Evol. Microbiol.">
        <title>Algibacter amylolyticus sp. nov., isolated from intertidal sediment.</title>
        <authorList>
            <person name="Zhang D.C."/>
            <person name="Wu J."/>
            <person name="Neuner K."/>
            <person name="Yao J."/>
            <person name="Margesin R."/>
        </authorList>
    </citation>
    <scope>NUCLEOTIDE SEQUENCE [LARGE SCALE GENOMIC DNA]</scope>
    <source>
        <strain evidence="3 6">RU-4-M-4</strain>
    </source>
</reference>
<name>A0A5M7BGH6_9FLAO</name>
<evidence type="ECO:0000313" key="5">
    <source>
        <dbReference type="Proteomes" id="UP000315145"/>
    </source>
</evidence>
<keyword evidence="2" id="KW-0732">Signal</keyword>
<keyword evidence="1" id="KW-0472">Membrane</keyword>
<dbReference type="AlphaFoldDB" id="A0A5M7BGH6"/>
<dbReference type="Proteomes" id="UP000322315">
    <property type="component" value="Unassembled WGS sequence"/>
</dbReference>
<evidence type="ECO:0000256" key="2">
    <source>
        <dbReference type="SAM" id="SignalP"/>
    </source>
</evidence>
<feature type="signal peptide" evidence="2">
    <location>
        <begin position="1"/>
        <end position="24"/>
    </location>
</feature>
<proteinExistence type="predicted"/>
<dbReference type="EMBL" id="VWRS01000001">
    <property type="protein sequence ID" value="KAA5827910.1"/>
    <property type="molecule type" value="Genomic_DNA"/>
</dbReference>
<dbReference type="EMBL" id="VMBF01000001">
    <property type="protein sequence ID" value="TSJ82155.1"/>
    <property type="molecule type" value="Genomic_DNA"/>
</dbReference>
<keyword evidence="1" id="KW-1133">Transmembrane helix</keyword>
<sequence length="104" mass="11570">MRKKIICLVVIVLSLCVVPNTVYASETPPINNTAKAEDIPEEIKIMLDRLNEIKSIEKSSLSRLEKKELRKEVRAIKKSIKASGNGIYISSGAIIIILLLIIIL</sequence>
<feature type="transmembrane region" description="Helical" evidence="1">
    <location>
        <begin position="86"/>
        <end position="103"/>
    </location>
</feature>
<reference evidence="3" key="3">
    <citation type="submission" date="2019-09" db="EMBL/GenBank/DDBJ databases">
        <authorList>
            <person name="Zhang D.-C."/>
        </authorList>
    </citation>
    <scope>NUCLEOTIDE SEQUENCE</scope>
    <source>
        <strain evidence="3">RU-4-M-4</strain>
    </source>
</reference>
<organism evidence="3 6">
    <name type="scientific">Algibacter amylolyticus</name>
    <dbReference type="NCBI Taxonomy" id="1608400"/>
    <lineage>
        <taxon>Bacteria</taxon>
        <taxon>Pseudomonadati</taxon>
        <taxon>Bacteroidota</taxon>
        <taxon>Flavobacteriia</taxon>
        <taxon>Flavobacteriales</taxon>
        <taxon>Flavobacteriaceae</taxon>
        <taxon>Algibacter</taxon>
    </lineage>
</organism>
<evidence type="ECO:0000313" key="3">
    <source>
        <dbReference type="EMBL" id="KAA5827910.1"/>
    </source>
</evidence>
<feature type="chain" id="PRO_5024419782" description="Seryl-tRNA synthetase" evidence="2">
    <location>
        <begin position="25"/>
        <end position="104"/>
    </location>
</feature>
<evidence type="ECO:0000313" key="6">
    <source>
        <dbReference type="Proteomes" id="UP000322315"/>
    </source>
</evidence>
<comment type="caution">
    <text evidence="3">The sequence shown here is derived from an EMBL/GenBank/DDBJ whole genome shotgun (WGS) entry which is preliminary data.</text>
</comment>
<dbReference type="Proteomes" id="UP000315145">
    <property type="component" value="Unassembled WGS sequence"/>
</dbReference>
<evidence type="ECO:0000313" key="4">
    <source>
        <dbReference type="EMBL" id="TSJ82155.1"/>
    </source>
</evidence>
<dbReference type="RefSeq" id="WP_144115245.1">
    <property type="nucleotide sequence ID" value="NZ_JACHGE010000001.1"/>
</dbReference>
<accession>A0A5M7BGH6</accession>
<evidence type="ECO:0000256" key="1">
    <source>
        <dbReference type="SAM" id="Phobius"/>
    </source>
</evidence>
<protein>
    <recommendedName>
        <fullName evidence="7">Seryl-tRNA synthetase</fullName>
    </recommendedName>
</protein>
<keyword evidence="5" id="KW-1185">Reference proteome</keyword>
<dbReference type="OrthoDB" id="799395at2"/>
<keyword evidence="1" id="KW-0812">Transmembrane</keyword>